<dbReference type="Proteomes" id="UP000037035">
    <property type="component" value="Unassembled WGS sequence"/>
</dbReference>
<dbReference type="AlphaFoldDB" id="A0A0L6UAX9"/>
<evidence type="ECO:0000313" key="2">
    <source>
        <dbReference type="EMBL" id="KNZ45704.1"/>
    </source>
</evidence>
<comment type="caution">
    <text evidence="2">The sequence shown here is derived from an EMBL/GenBank/DDBJ whole genome shotgun (WGS) entry which is preliminary data.</text>
</comment>
<name>A0A0L6UAX9_9BASI</name>
<dbReference type="VEuPathDB" id="FungiDB:VP01_788g3"/>
<accession>A0A0L6UAX9</accession>
<gene>
    <name evidence="2" type="ORF">VP01_788g3</name>
</gene>
<keyword evidence="3" id="KW-1185">Reference proteome</keyword>
<proteinExistence type="predicted"/>
<dbReference type="EMBL" id="LAVV01013371">
    <property type="protein sequence ID" value="KNZ45704.1"/>
    <property type="molecule type" value="Genomic_DNA"/>
</dbReference>
<sequence length="114" mass="12817">MQEKLFMKFSVMSLSNSKIDRSQGRAANKTEMEGDGPTSNFKEEAGSQGNTFHPMYHKMITKLEEYQEEALKCEALVAPPSILSQIFCSLLARKRKTHAITSGEQFQQARGLTN</sequence>
<evidence type="ECO:0000313" key="3">
    <source>
        <dbReference type="Proteomes" id="UP000037035"/>
    </source>
</evidence>
<protein>
    <submittedName>
        <fullName evidence="2">Uncharacterized protein</fullName>
    </submittedName>
</protein>
<evidence type="ECO:0000256" key="1">
    <source>
        <dbReference type="SAM" id="MobiDB-lite"/>
    </source>
</evidence>
<reference evidence="2 3" key="1">
    <citation type="submission" date="2015-08" db="EMBL/GenBank/DDBJ databases">
        <title>Next Generation Sequencing and Analysis of the Genome of Puccinia sorghi L Schw, the Causal Agent of Maize Common Rust.</title>
        <authorList>
            <person name="Rochi L."/>
            <person name="Burguener G."/>
            <person name="Darino M."/>
            <person name="Turjanski A."/>
            <person name="Kreff E."/>
            <person name="Dieguez M.J."/>
            <person name="Sacco F."/>
        </authorList>
    </citation>
    <scope>NUCLEOTIDE SEQUENCE [LARGE SCALE GENOMIC DNA]</scope>
    <source>
        <strain evidence="2 3">RO10H11247</strain>
    </source>
</reference>
<feature type="compositionally biased region" description="Basic and acidic residues" evidence="1">
    <location>
        <begin position="18"/>
        <end position="32"/>
    </location>
</feature>
<organism evidence="2 3">
    <name type="scientific">Puccinia sorghi</name>
    <dbReference type="NCBI Taxonomy" id="27349"/>
    <lineage>
        <taxon>Eukaryota</taxon>
        <taxon>Fungi</taxon>
        <taxon>Dikarya</taxon>
        <taxon>Basidiomycota</taxon>
        <taxon>Pucciniomycotina</taxon>
        <taxon>Pucciniomycetes</taxon>
        <taxon>Pucciniales</taxon>
        <taxon>Pucciniaceae</taxon>
        <taxon>Puccinia</taxon>
    </lineage>
</organism>
<feature type="region of interest" description="Disordered" evidence="1">
    <location>
        <begin position="17"/>
        <end position="53"/>
    </location>
</feature>